<keyword evidence="4 6" id="KW-0472">Membrane</keyword>
<gene>
    <name evidence="7" type="primary">ndfip1</name>
    <name evidence="7" type="ORF">GWK47_003940</name>
</gene>
<feature type="compositionally biased region" description="Pro residues" evidence="5">
    <location>
        <begin position="110"/>
        <end position="123"/>
    </location>
</feature>
<evidence type="ECO:0000256" key="2">
    <source>
        <dbReference type="ARBA" id="ARBA00022692"/>
    </source>
</evidence>
<comment type="caution">
    <text evidence="7">The sequence shown here is derived from an EMBL/GenBank/DDBJ whole genome shotgun (WGS) entry which is preliminary data.</text>
</comment>
<evidence type="ECO:0000256" key="3">
    <source>
        <dbReference type="ARBA" id="ARBA00022989"/>
    </source>
</evidence>
<keyword evidence="8" id="KW-1185">Reference proteome</keyword>
<feature type="transmembrane region" description="Helical" evidence="6">
    <location>
        <begin position="223"/>
        <end position="247"/>
    </location>
</feature>
<evidence type="ECO:0000313" key="8">
    <source>
        <dbReference type="Proteomes" id="UP000770661"/>
    </source>
</evidence>
<dbReference type="GO" id="GO:0007034">
    <property type="term" value="P:vacuolar transport"/>
    <property type="evidence" value="ECO:0007669"/>
    <property type="project" value="InterPro"/>
</dbReference>
<evidence type="ECO:0000256" key="5">
    <source>
        <dbReference type="SAM" id="MobiDB-lite"/>
    </source>
</evidence>
<organism evidence="7 8">
    <name type="scientific">Chionoecetes opilio</name>
    <name type="common">Atlantic snow crab</name>
    <name type="synonym">Cancer opilio</name>
    <dbReference type="NCBI Taxonomy" id="41210"/>
    <lineage>
        <taxon>Eukaryota</taxon>
        <taxon>Metazoa</taxon>
        <taxon>Ecdysozoa</taxon>
        <taxon>Arthropoda</taxon>
        <taxon>Crustacea</taxon>
        <taxon>Multicrustacea</taxon>
        <taxon>Malacostraca</taxon>
        <taxon>Eumalacostraca</taxon>
        <taxon>Eucarida</taxon>
        <taxon>Decapoda</taxon>
        <taxon>Pleocyemata</taxon>
        <taxon>Brachyura</taxon>
        <taxon>Eubrachyura</taxon>
        <taxon>Majoidea</taxon>
        <taxon>Majidae</taxon>
        <taxon>Chionoecetes</taxon>
    </lineage>
</organism>
<dbReference type="OrthoDB" id="10003116at2759"/>
<dbReference type="GO" id="GO:0006511">
    <property type="term" value="P:ubiquitin-dependent protein catabolic process"/>
    <property type="evidence" value="ECO:0007669"/>
    <property type="project" value="TreeGrafter"/>
</dbReference>
<dbReference type="PANTHER" id="PTHR13396:SF5">
    <property type="entry name" value="NEDD4 FAMILY INTERACTING PROTEIN"/>
    <property type="match status" value="1"/>
</dbReference>
<dbReference type="GO" id="GO:0005783">
    <property type="term" value="C:endoplasmic reticulum"/>
    <property type="evidence" value="ECO:0007669"/>
    <property type="project" value="TreeGrafter"/>
</dbReference>
<dbReference type="PANTHER" id="PTHR13396">
    <property type="entry name" value="NEDD4 FAMILY INTERACTING PROTEIN 1/2"/>
    <property type="match status" value="1"/>
</dbReference>
<dbReference type="Pfam" id="PF10176">
    <property type="entry name" value="NEDD4_Bsd2"/>
    <property type="match status" value="2"/>
</dbReference>
<keyword evidence="2 6" id="KW-0812">Transmembrane</keyword>
<dbReference type="CDD" id="cd22212">
    <property type="entry name" value="NDFIP-like"/>
    <property type="match status" value="1"/>
</dbReference>
<dbReference type="GO" id="GO:0050699">
    <property type="term" value="F:WW domain binding"/>
    <property type="evidence" value="ECO:0007669"/>
    <property type="project" value="TreeGrafter"/>
</dbReference>
<evidence type="ECO:0000256" key="4">
    <source>
        <dbReference type="ARBA" id="ARBA00023136"/>
    </source>
</evidence>
<evidence type="ECO:0000313" key="7">
    <source>
        <dbReference type="EMBL" id="KAG0727720.1"/>
    </source>
</evidence>
<dbReference type="AlphaFoldDB" id="A0A8J4YGG7"/>
<protein>
    <submittedName>
        <fullName evidence="7">NEDD4 family-interacting protein 1</fullName>
    </submittedName>
</protein>
<dbReference type="GO" id="GO:0016020">
    <property type="term" value="C:membrane"/>
    <property type="evidence" value="ECO:0007669"/>
    <property type="project" value="UniProtKB-SubCell"/>
</dbReference>
<feature type="region of interest" description="Disordered" evidence="5">
    <location>
        <begin position="35"/>
        <end position="151"/>
    </location>
</feature>
<accession>A0A8J4YGG7</accession>
<evidence type="ECO:0000256" key="1">
    <source>
        <dbReference type="ARBA" id="ARBA00004141"/>
    </source>
</evidence>
<dbReference type="EMBL" id="JACEEZ010003037">
    <property type="protein sequence ID" value="KAG0727720.1"/>
    <property type="molecule type" value="Genomic_DNA"/>
</dbReference>
<dbReference type="GO" id="GO:0030001">
    <property type="term" value="P:metal ion transport"/>
    <property type="evidence" value="ECO:0007669"/>
    <property type="project" value="InterPro"/>
</dbReference>
<dbReference type="GO" id="GO:0048471">
    <property type="term" value="C:perinuclear region of cytoplasm"/>
    <property type="evidence" value="ECO:0007669"/>
    <property type="project" value="TreeGrafter"/>
</dbReference>
<proteinExistence type="predicted"/>
<sequence>MNHIVAVGQNKSVDQVFPPMPAIGKKSVDQVFDPMPAIGKKSVDPVFDPMPSLQVPQLEEDQTESMSAPSAEERGGEEGAVGSEPPPEYTPQAGPGTTVVSVASGTLEDIPPPKPDMHAPPPYEESDPREGLEAGTMVIPFPPDSSSDVQPPSYEEVQRLKALEASEEFPLPLCHGGSALGGGSAMGAAGAGSAMRVLRVSSLGGLDPETAEIAEEQLLGTDFMFFVAFAAAFVFNWVGFVLLLCFCHTVAGRTGALAGFGLSLAKWAVIVRHSTDLVADSNTWLLWLIMALGMLICMRAILQYVHAKREWHQVPHNSRHRFFLFY</sequence>
<comment type="subcellular location">
    <subcellularLocation>
        <location evidence="1">Membrane</location>
        <topology evidence="1">Multi-pass membrane protein</topology>
    </subcellularLocation>
</comment>
<reference evidence="7" key="1">
    <citation type="submission" date="2020-07" db="EMBL/GenBank/DDBJ databases">
        <title>The High-quality genome of the commercially important snow crab, Chionoecetes opilio.</title>
        <authorList>
            <person name="Jeong J.-H."/>
            <person name="Ryu S."/>
        </authorList>
    </citation>
    <scope>NUCLEOTIDE SEQUENCE</scope>
    <source>
        <strain evidence="7">MADBK_172401_WGS</strain>
        <tissue evidence="7">Digestive gland</tissue>
    </source>
</reference>
<dbReference type="InterPro" id="IPR019325">
    <property type="entry name" value="NEDD4/Bsd2"/>
</dbReference>
<dbReference type="GO" id="GO:0031398">
    <property type="term" value="P:positive regulation of protein ubiquitination"/>
    <property type="evidence" value="ECO:0007669"/>
    <property type="project" value="TreeGrafter"/>
</dbReference>
<evidence type="ECO:0000256" key="6">
    <source>
        <dbReference type="SAM" id="Phobius"/>
    </source>
</evidence>
<keyword evidence="3 6" id="KW-1133">Transmembrane helix</keyword>
<dbReference type="GO" id="GO:0005794">
    <property type="term" value="C:Golgi apparatus"/>
    <property type="evidence" value="ECO:0007669"/>
    <property type="project" value="TreeGrafter"/>
</dbReference>
<name>A0A8J4YGG7_CHIOP</name>
<dbReference type="Proteomes" id="UP000770661">
    <property type="component" value="Unassembled WGS sequence"/>
</dbReference>
<feature type="transmembrane region" description="Helical" evidence="6">
    <location>
        <begin position="254"/>
        <end position="272"/>
    </location>
</feature>
<feature type="transmembrane region" description="Helical" evidence="6">
    <location>
        <begin position="284"/>
        <end position="302"/>
    </location>
</feature>